<dbReference type="PANTHER" id="PTHR11934">
    <property type="entry name" value="RIBOSE-5-PHOSPHATE ISOMERASE"/>
    <property type="match status" value="1"/>
</dbReference>
<evidence type="ECO:0000256" key="2">
    <source>
        <dbReference type="NCBIfam" id="TIGR00021"/>
    </source>
</evidence>
<proteinExistence type="predicted"/>
<accession>A0A7S7SHY2</accession>
<sequence length="234" mass="25496">MQRESQLLKQFHWSAEIANYEAKRRTAERIAKEVKDGQVIGAGSGSTSFVALTTLAERAQREGFRFSAIPTSHEVAMACVALGIPTLRPMDAVPDWYFDGADEADPAGNLIKGRGGAMYQEKLILRSSPKTFILVDRSKLVERLGTRFPVPVEVHPMSVRLVEAELLSLGATEIRIRTGSGKDGPVITENGNMIFDVRFASIGAGLEKDIKSITGVLESGLFWGYGVEIVTPDS</sequence>
<dbReference type="InterPro" id="IPR004788">
    <property type="entry name" value="Ribose5P_isomerase_type_A"/>
</dbReference>
<gene>
    <name evidence="3" type="primary">rpiA</name>
    <name evidence="3" type="ORF">IRI77_20065</name>
</gene>
<dbReference type="Proteomes" id="UP000593892">
    <property type="component" value="Chromosome"/>
</dbReference>
<dbReference type="GO" id="GO:0006014">
    <property type="term" value="P:D-ribose metabolic process"/>
    <property type="evidence" value="ECO:0007669"/>
    <property type="project" value="TreeGrafter"/>
</dbReference>
<dbReference type="SUPFAM" id="SSF100950">
    <property type="entry name" value="NagB/RpiA/CoA transferase-like"/>
    <property type="match status" value="1"/>
</dbReference>
<name>A0A7S7SHY2_PALFE</name>
<dbReference type="NCBIfam" id="TIGR00021">
    <property type="entry name" value="rpiA"/>
    <property type="match status" value="1"/>
</dbReference>
<dbReference type="AlphaFoldDB" id="A0A7S7SHY2"/>
<keyword evidence="4" id="KW-1185">Reference proteome</keyword>
<organism evidence="3 4">
    <name type="scientific">Paludibaculum fermentans</name>
    <dbReference type="NCBI Taxonomy" id="1473598"/>
    <lineage>
        <taxon>Bacteria</taxon>
        <taxon>Pseudomonadati</taxon>
        <taxon>Acidobacteriota</taxon>
        <taxon>Terriglobia</taxon>
        <taxon>Bryobacterales</taxon>
        <taxon>Bryobacteraceae</taxon>
        <taxon>Paludibaculum</taxon>
    </lineage>
</organism>
<dbReference type="RefSeq" id="WP_194446803.1">
    <property type="nucleotide sequence ID" value="NZ_CP063849.1"/>
</dbReference>
<dbReference type="InterPro" id="IPR037171">
    <property type="entry name" value="NagB/RpiA_transferase-like"/>
</dbReference>
<reference evidence="3 4" key="1">
    <citation type="submission" date="2020-10" db="EMBL/GenBank/DDBJ databases">
        <title>Complete genome sequence of Paludibaculum fermentans P105T, a facultatively anaerobic acidobacterium capable of dissimilatory Fe(III) reduction.</title>
        <authorList>
            <person name="Dedysh S.N."/>
            <person name="Beletsky A.V."/>
            <person name="Kulichevskaya I.S."/>
            <person name="Mardanov A.V."/>
            <person name="Ravin N.V."/>
        </authorList>
    </citation>
    <scope>NUCLEOTIDE SEQUENCE [LARGE SCALE GENOMIC DNA]</scope>
    <source>
        <strain evidence="3 4">P105</strain>
    </source>
</reference>
<dbReference type="KEGG" id="pfer:IRI77_20065"/>
<keyword evidence="1 3" id="KW-0413">Isomerase</keyword>
<evidence type="ECO:0000313" key="3">
    <source>
        <dbReference type="EMBL" id="QOY85133.1"/>
    </source>
</evidence>
<dbReference type="GO" id="GO:0009052">
    <property type="term" value="P:pentose-phosphate shunt, non-oxidative branch"/>
    <property type="evidence" value="ECO:0007669"/>
    <property type="project" value="InterPro"/>
</dbReference>
<dbReference type="EMBL" id="CP063849">
    <property type="protein sequence ID" value="QOY85133.1"/>
    <property type="molecule type" value="Genomic_DNA"/>
</dbReference>
<dbReference type="GO" id="GO:0004751">
    <property type="term" value="F:ribose-5-phosphate isomerase activity"/>
    <property type="evidence" value="ECO:0007669"/>
    <property type="project" value="UniProtKB-UniRule"/>
</dbReference>
<dbReference type="CDD" id="cd01398">
    <property type="entry name" value="RPI_A"/>
    <property type="match status" value="1"/>
</dbReference>
<dbReference type="Gene3D" id="3.40.50.1360">
    <property type="match status" value="1"/>
</dbReference>
<dbReference type="Gene3D" id="3.30.70.260">
    <property type="match status" value="1"/>
</dbReference>
<dbReference type="GO" id="GO:0005829">
    <property type="term" value="C:cytosol"/>
    <property type="evidence" value="ECO:0007669"/>
    <property type="project" value="TreeGrafter"/>
</dbReference>
<dbReference type="SUPFAM" id="SSF75445">
    <property type="entry name" value="D-ribose-5-phosphate isomerase (RpiA), lid domain"/>
    <property type="match status" value="1"/>
</dbReference>
<evidence type="ECO:0000256" key="1">
    <source>
        <dbReference type="ARBA" id="ARBA00023235"/>
    </source>
</evidence>
<protein>
    <recommendedName>
        <fullName evidence="2">Ribose 5-phosphate isomerase A</fullName>
        <ecNumber evidence="2">5.3.1.6</ecNumber>
    </recommendedName>
</protein>
<dbReference type="EC" id="5.3.1.6" evidence="2"/>
<dbReference type="Pfam" id="PF06026">
    <property type="entry name" value="Rib_5-P_isom_A"/>
    <property type="match status" value="1"/>
</dbReference>
<dbReference type="PANTHER" id="PTHR11934:SF0">
    <property type="entry name" value="RIBOSE-5-PHOSPHATE ISOMERASE"/>
    <property type="match status" value="1"/>
</dbReference>
<evidence type="ECO:0000313" key="4">
    <source>
        <dbReference type="Proteomes" id="UP000593892"/>
    </source>
</evidence>